<protein>
    <recommendedName>
        <fullName evidence="1">Aminoglycoside phosphotransferase domain-containing protein</fullName>
    </recommendedName>
</protein>
<evidence type="ECO:0000259" key="1">
    <source>
        <dbReference type="Pfam" id="PF01636"/>
    </source>
</evidence>
<dbReference type="Proteomes" id="UP000051242">
    <property type="component" value="Unassembled WGS sequence"/>
</dbReference>
<dbReference type="InterPro" id="IPR011009">
    <property type="entry name" value="Kinase-like_dom_sf"/>
</dbReference>
<dbReference type="InterPro" id="IPR041726">
    <property type="entry name" value="ACAD10_11_N"/>
</dbReference>
<proteinExistence type="predicted"/>
<sequence>MTDSAVVNEELVDRAGSIRTGEELDLDTLRQYLEPVLGPKVAHLEVKQFPGGFSNLTYLLTSGDERWVLRRPPFGSKVKSAHDMSREFKILSALQNVFPYGPKPVHFCDDQDVLGCDFYLMSYIEGLVIRREYPEALNFSPDQIREQLFNFFDVLSELHSVDLVEAGLDTFGRPEGYVQRQIDGWCKRWVDAVTPDTVNCDSTMQWLQDNMPAESGKASVIHNDYKTDNVIFSLENPMQVIGILDWEMATVGDPLMDLGCTLGYWTQMDDPEFFRQYRTMPSDVPGAPTRAEIVNRFQEKTGLPVDNFAFYFVFGLFRLGVIGQQIYYRFYHGHTKDQRFAMMVKKTDVLQRMSEMIMRGEITS</sequence>
<accession>A0A0R2T8E3</accession>
<dbReference type="Pfam" id="PF01636">
    <property type="entry name" value="APH"/>
    <property type="match status" value="1"/>
</dbReference>
<comment type="caution">
    <text evidence="2">The sequence shown here is derived from an EMBL/GenBank/DDBJ whole genome shotgun (WGS) entry which is preliminary data.</text>
</comment>
<dbReference type="SUPFAM" id="SSF56112">
    <property type="entry name" value="Protein kinase-like (PK-like)"/>
    <property type="match status" value="1"/>
</dbReference>
<dbReference type="PANTHER" id="PTHR47829">
    <property type="entry name" value="HYDROLASE, PUTATIVE (AFU_ORTHOLOGUE AFUA_1G12880)-RELATED"/>
    <property type="match status" value="1"/>
</dbReference>
<evidence type="ECO:0000313" key="3">
    <source>
        <dbReference type="Proteomes" id="UP000051242"/>
    </source>
</evidence>
<dbReference type="PANTHER" id="PTHR47829:SF1">
    <property type="entry name" value="HAD FAMILY PHOSPHATASE"/>
    <property type="match status" value="1"/>
</dbReference>
<evidence type="ECO:0000313" key="2">
    <source>
        <dbReference type="EMBL" id="KRO83300.1"/>
    </source>
</evidence>
<dbReference type="Gene3D" id="3.30.200.20">
    <property type="entry name" value="Phosphorylase Kinase, domain 1"/>
    <property type="match status" value="1"/>
</dbReference>
<dbReference type="Gene3D" id="3.90.1200.10">
    <property type="match status" value="1"/>
</dbReference>
<name>A0A0R2T8E3_9GAMM</name>
<dbReference type="CDD" id="cd05154">
    <property type="entry name" value="ACAD10_11_N-like"/>
    <property type="match status" value="1"/>
</dbReference>
<dbReference type="AlphaFoldDB" id="A0A0R2T8E3"/>
<organism evidence="2 3">
    <name type="scientific">OM182 bacterium BACL3 MAG-120619-bin3</name>
    <dbReference type="NCBI Taxonomy" id="1655593"/>
    <lineage>
        <taxon>Bacteria</taxon>
        <taxon>Pseudomonadati</taxon>
        <taxon>Pseudomonadota</taxon>
        <taxon>Gammaproteobacteria</taxon>
        <taxon>OMG group</taxon>
        <taxon>OM182 clade</taxon>
    </lineage>
</organism>
<reference evidence="2 3" key="1">
    <citation type="submission" date="2015-10" db="EMBL/GenBank/DDBJ databases">
        <title>Metagenome-Assembled Genomes uncover a global brackish microbiome.</title>
        <authorList>
            <person name="Hugerth L.W."/>
            <person name="Larsson J."/>
            <person name="Alneberg J."/>
            <person name="Lindh M.V."/>
            <person name="Legrand C."/>
            <person name="Pinhassi J."/>
            <person name="Andersson A.F."/>
        </authorList>
    </citation>
    <scope>NUCLEOTIDE SEQUENCE [LARGE SCALE GENOMIC DNA]</scope>
    <source>
        <strain evidence="2">BACL22 MAG-120619-bin3</strain>
    </source>
</reference>
<gene>
    <name evidence="2" type="ORF">ABR85_02420</name>
</gene>
<dbReference type="InterPro" id="IPR052898">
    <property type="entry name" value="ACAD10-like"/>
</dbReference>
<dbReference type="InterPro" id="IPR002575">
    <property type="entry name" value="Aminoglycoside_PTrfase"/>
</dbReference>
<dbReference type="EMBL" id="LICD01000021">
    <property type="protein sequence ID" value="KRO83300.1"/>
    <property type="molecule type" value="Genomic_DNA"/>
</dbReference>
<feature type="domain" description="Aminoglycoside phosphotransferase" evidence="1">
    <location>
        <begin position="45"/>
        <end position="282"/>
    </location>
</feature>